<feature type="compositionally biased region" description="Polar residues" evidence="1">
    <location>
        <begin position="229"/>
        <end position="240"/>
    </location>
</feature>
<organism evidence="2 3">
    <name type="scientific">Streblomastix strix</name>
    <dbReference type="NCBI Taxonomy" id="222440"/>
    <lineage>
        <taxon>Eukaryota</taxon>
        <taxon>Metamonada</taxon>
        <taxon>Preaxostyla</taxon>
        <taxon>Oxymonadida</taxon>
        <taxon>Streblomastigidae</taxon>
        <taxon>Streblomastix</taxon>
    </lineage>
</organism>
<sequence length="411" mass="45991">MQKDPPDNHNDRDSTWTEDEAPQHHPSPPQPKQPTQQTQRIQQVQVQPKQQAPVLKQKKKGRRDQPPSQDEIDELEIMQEKIAKLQKEKEDLNIPDSDSDWQQLVGEIDNNNSLSPRAAQRKFQEMIEQAISSEKQHQQQQTTGLKSQQRIISPQPRMINTGMNKDRPATQSQQSVTPTQKSQHRSGIKQRIKRAERELEQLKAEQQLRQQGNIDLNNENVESPDIQGTVGQLTGLQPSPSAEGPGLNAGPRPVEAGSISASNRERTEPQINEGHDDNADEEEEEQTDEAALTQNKDYRVNAITQPQVQENLSTQSQNVQGSNAQTQMEKDDAVPAPIGVQENPKIGRASKKAKADGLNAPAEQNQRSNAQEQAPKTPKTKAEPQKGKKTAEEVKPEPKNAKEEGEEQQDP</sequence>
<dbReference type="AlphaFoldDB" id="A0A5J4WCS6"/>
<feature type="region of interest" description="Disordered" evidence="1">
    <location>
        <begin position="1"/>
        <end position="73"/>
    </location>
</feature>
<accession>A0A5J4WCS6</accession>
<feature type="compositionally biased region" description="Polar residues" evidence="1">
    <location>
        <begin position="207"/>
        <end position="221"/>
    </location>
</feature>
<feature type="compositionally biased region" description="Polar residues" evidence="1">
    <location>
        <begin position="169"/>
        <end position="181"/>
    </location>
</feature>
<evidence type="ECO:0000256" key="1">
    <source>
        <dbReference type="SAM" id="MobiDB-lite"/>
    </source>
</evidence>
<dbReference type="EMBL" id="SNRW01002534">
    <property type="protein sequence ID" value="KAA6392463.1"/>
    <property type="molecule type" value="Genomic_DNA"/>
</dbReference>
<feature type="compositionally biased region" description="Basic and acidic residues" evidence="1">
    <location>
        <begin position="1"/>
        <end position="15"/>
    </location>
</feature>
<feature type="compositionally biased region" description="Low complexity" evidence="1">
    <location>
        <begin position="129"/>
        <end position="149"/>
    </location>
</feature>
<reference evidence="2 3" key="1">
    <citation type="submission" date="2019-03" db="EMBL/GenBank/DDBJ databases">
        <title>Single cell metagenomics reveals metabolic interactions within the superorganism composed of flagellate Streblomastix strix and complex community of Bacteroidetes bacteria on its surface.</title>
        <authorList>
            <person name="Treitli S.C."/>
            <person name="Kolisko M."/>
            <person name="Husnik F."/>
            <person name="Keeling P."/>
            <person name="Hampl V."/>
        </authorList>
    </citation>
    <scope>NUCLEOTIDE SEQUENCE [LARGE SCALE GENOMIC DNA]</scope>
    <source>
        <strain evidence="2">ST1C</strain>
    </source>
</reference>
<protein>
    <submittedName>
        <fullName evidence="2">Uncharacterized protein</fullName>
    </submittedName>
</protein>
<comment type="caution">
    <text evidence="2">The sequence shown here is derived from an EMBL/GenBank/DDBJ whole genome shotgun (WGS) entry which is preliminary data.</text>
</comment>
<feature type="region of interest" description="Disordered" evidence="1">
    <location>
        <begin position="129"/>
        <end position="411"/>
    </location>
</feature>
<evidence type="ECO:0000313" key="2">
    <source>
        <dbReference type="EMBL" id="KAA6392463.1"/>
    </source>
</evidence>
<feature type="compositionally biased region" description="Basic and acidic residues" evidence="1">
    <location>
        <begin position="193"/>
        <end position="203"/>
    </location>
</feature>
<feature type="compositionally biased region" description="Low complexity" evidence="1">
    <location>
        <begin position="33"/>
        <end position="55"/>
    </location>
</feature>
<evidence type="ECO:0000313" key="3">
    <source>
        <dbReference type="Proteomes" id="UP000324800"/>
    </source>
</evidence>
<gene>
    <name evidence="2" type="ORF">EZS28_012011</name>
</gene>
<feature type="compositionally biased region" description="Polar residues" evidence="1">
    <location>
        <begin position="362"/>
        <end position="374"/>
    </location>
</feature>
<feature type="compositionally biased region" description="Polar residues" evidence="1">
    <location>
        <begin position="302"/>
        <end position="327"/>
    </location>
</feature>
<feature type="compositionally biased region" description="Basic and acidic residues" evidence="1">
    <location>
        <begin position="380"/>
        <end position="403"/>
    </location>
</feature>
<dbReference type="Proteomes" id="UP000324800">
    <property type="component" value="Unassembled WGS sequence"/>
</dbReference>
<proteinExistence type="predicted"/>
<feature type="compositionally biased region" description="Basic and acidic residues" evidence="1">
    <location>
        <begin position="263"/>
        <end position="277"/>
    </location>
</feature>
<feature type="compositionally biased region" description="Acidic residues" evidence="1">
    <location>
        <begin position="278"/>
        <end position="288"/>
    </location>
</feature>
<name>A0A5J4WCS6_9EUKA</name>
<feature type="compositionally biased region" description="Basic residues" evidence="1">
    <location>
        <begin position="182"/>
        <end position="192"/>
    </location>
</feature>